<proteinExistence type="predicted"/>
<sequence>MDPLPVEIWCSIFRRLDPVGLTAASQACREFRQIIQPSRAHFVERLLALECQSRDEAWTRMRWTCAGCMRLLPDSAFDNHSLLRLGYRKPTPGTPSSRAVSSWEPSANNSLLRNHRKWKSQNRESLRAQEKRVRKQYGLAHTWNWGIRRDELDPLERLMLLQDAGLTEFAHCGLGDFQGMGRREECDIVERAAAAIEAERTGFRRHLRRCNECHWQRGEMRVHPLSIGDGLLRHAGGPNIGTSKLPIARSRQILLSSALDRWFPGWSSALEGEESLAANKPPETERPGHSTSRSRSRWR</sequence>
<organism evidence="3 4">
    <name type="scientific">Apiospora phragmitis</name>
    <dbReference type="NCBI Taxonomy" id="2905665"/>
    <lineage>
        <taxon>Eukaryota</taxon>
        <taxon>Fungi</taxon>
        <taxon>Dikarya</taxon>
        <taxon>Ascomycota</taxon>
        <taxon>Pezizomycotina</taxon>
        <taxon>Sordariomycetes</taxon>
        <taxon>Xylariomycetidae</taxon>
        <taxon>Amphisphaeriales</taxon>
        <taxon>Apiosporaceae</taxon>
        <taxon>Apiospora</taxon>
    </lineage>
</organism>
<feature type="region of interest" description="Disordered" evidence="1">
    <location>
        <begin position="273"/>
        <end position="299"/>
    </location>
</feature>
<keyword evidence="4" id="KW-1185">Reference proteome</keyword>
<evidence type="ECO:0000313" key="4">
    <source>
        <dbReference type="Proteomes" id="UP001480595"/>
    </source>
</evidence>
<dbReference type="Gene3D" id="1.20.1280.50">
    <property type="match status" value="1"/>
</dbReference>
<feature type="domain" description="F-box" evidence="2">
    <location>
        <begin position="1"/>
        <end position="46"/>
    </location>
</feature>
<gene>
    <name evidence="3" type="ORF">PG994_008485</name>
</gene>
<dbReference type="EMBL" id="JAQQWL010000009">
    <property type="protein sequence ID" value="KAK8058037.1"/>
    <property type="molecule type" value="Genomic_DNA"/>
</dbReference>
<dbReference type="RefSeq" id="XP_066713483.1">
    <property type="nucleotide sequence ID" value="XM_066859894.1"/>
</dbReference>
<dbReference type="InterPro" id="IPR036047">
    <property type="entry name" value="F-box-like_dom_sf"/>
</dbReference>
<protein>
    <recommendedName>
        <fullName evidence="2">F-box domain-containing protein</fullName>
    </recommendedName>
</protein>
<accession>A0ABR1UGJ4</accession>
<dbReference type="SMART" id="SM00256">
    <property type="entry name" value="FBOX"/>
    <property type="match status" value="1"/>
</dbReference>
<evidence type="ECO:0000256" key="1">
    <source>
        <dbReference type="SAM" id="MobiDB-lite"/>
    </source>
</evidence>
<dbReference type="GeneID" id="92092957"/>
<evidence type="ECO:0000259" key="2">
    <source>
        <dbReference type="PROSITE" id="PS50181"/>
    </source>
</evidence>
<dbReference type="Pfam" id="PF12937">
    <property type="entry name" value="F-box-like"/>
    <property type="match status" value="1"/>
</dbReference>
<dbReference type="SUPFAM" id="SSF81383">
    <property type="entry name" value="F-box domain"/>
    <property type="match status" value="1"/>
</dbReference>
<dbReference type="Proteomes" id="UP001480595">
    <property type="component" value="Unassembled WGS sequence"/>
</dbReference>
<comment type="caution">
    <text evidence="3">The sequence shown here is derived from an EMBL/GenBank/DDBJ whole genome shotgun (WGS) entry which is preliminary data.</text>
</comment>
<reference evidence="3 4" key="1">
    <citation type="submission" date="2023-01" db="EMBL/GenBank/DDBJ databases">
        <title>Analysis of 21 Apiospora genomes using comparative genomics revels a genus with tremendous synthesis potential of carbohydrate active enzymes and secondary metabolites.</title>
        <authorList>
            <person name="Sorensen T."/>
        </authorList>
    </citation>
    <scope>NUCLEOTIDE SEQUENCE [LARGE SCALE GENOMIC DNA]</scope>
    <source>
        <strain evidence="3 4">CBS 135458</strain>
    </source>
</reference>
<dbReference type="CDD" id="cd09917">
    <property type="entry name" value="F-box_SF"/>
    <property type="match status" value="1"/>
</dbReference>
<name>A0ABR1UGJ4_9PEZI</name>
<dbReference type="PROSITE" id="PS50181">
    <property type="entry name" value="FBOX"/>
    <property type="match status" value="1"/>
</dbReference>
<evidence type="ECO:0000313" key="3">
    <source>
        <dbReference type="EMBL" id="KAK8058037.1"/>
    </source>
</evidence>
<dbReference type="InterPro" id="IPR001810">
    <property type="entry name" value="F-box_dom"/>
</dbReference>